<dbReference type="OrthoDB" id="9801938at2"/>
<dbReference type="Gene3D" id="3.40.50.10420">
    <property type="entry name" value="NagB/RpiA/CoA transferase-like"/>
    <property type="match status" value="1"/>
</dbReference>
<dbReference type="RefSeq" id="WP_092815507.1">
    <property type="nucleotide sequence ID" value="NZ_FMVW01000009.1"/>
</dbReference>
<keyword evidence="7" id="KW-1185">Reference proteome</keyword>
<keyword evidence="6" id="KW-0436">Ligase</keyword>
<dbReference type="InterPro" id="IPR002698">
    <property type="entry name" value="FTHF_cligase"/>
</dbReference>
<dbReference type="Proteomes" id="UP000199347">
    <property type="component" value="Unassembled WGS sequence"/>
</dbReference>
<keyword evidence="5" id="KW-0479">Metal-binding</keyword>
<name>A0A1G5P404_AFIMA</name>
<keyword evidence="3 4" id="KW-0067">ATP-binding</keyword>
<evidence type="ECO:0000256" key="5">
    <source>
        <dbReference type="RuleBase" id="RU361279"/>
    </source>
</evidence>
<comment type="cofactor">
    <cofactor evidence="5">
        <name>Mg(2+)</name>
        <dbReference type="ChEBI" id="CHEBI:18420"/>
    </cofactor>
</comment>
<comment type="catalytic activity">
    <reaction evidence="5">
        <text>(6S)-5-formyl-5,6,7,8-tetrahydrofolate + ATP = (6R)-5,10-methenyltetrahydrofolate + ADP + phosphate</text>
        <dbReference type="Rhea" id="RHEA:10488"/>
        <dbReference type="ChEBI" id="CHEBI:30616"/>
        <dbReference type="ChEBI" id="CHEBI:43474"/>
        <dbReference type="ChEBI" id="CHEBI:57455"/>
        <dbReference type="ChEBI" id="CHEBI:57457"/>
        <dbReference type="ChEBI" id="CHEBI:456216"/>
        <dbReference type="EC" id="6.3.3.2"/>
    </reaction>
</comment>
<evidence type="ECO:0000256" key="4">
    <source>
        <dbReference type="PIRSR" id="PIRSR006806-1"/>
    </source>
</evidence>
<dbReference type="EC" id="6.3.3.2" evidence="5"/>
<proteinExistence type="inferred from homology"/>
<dbReference type="PANTHER" id="PTHR23407:SF1">
    <property type="entry name" value="5-FORMYLTETRAHYDROFOLATE CYCLO-LIGASE"/>
    <property type="match status" value="1"/>
</dbReference>
<accession>A0A1G5P404</accession>
<feature type="binding site" evidence="4">
    <location>
        <position position="56"/>
    </location>
    <ligand>
        <name>substrate</name>
    </ligand>
</feature>
<evidence type="ECO:0000313" key="6">
    <source>
        <dbReference type="EMBL" id="SCZ44283.1"/>
    </source>
</evidence>
<dbReference type="AlphaFoldDB" id="A0A1G5P404"/>
<evidence type="ECO:0000256" key="1">
    <source>
        <dbReference type="ARBA" id="ARBA00010638"/>
    </source>
</evidence>
<organism evidence="6 7">
    <name type="scientific">Afifella marina DSM 2698</name>
    <dbReference type="NCBI Taxonomy" id="1120955"/>
    <lineage>
        <taxon>Bacteria</taxon>
        <taxon>Pseudomonadati</taxon>
        <taxon>Pseudomonadota</taxon>
        <taxon>Alphaproteobacteria</taxon>
        <taxon>Hyphomicrobiales</taxon>
        <taxon>Afifellaceae</taxon>
        <taxon>Afifella</taxon>
    </lineage>
</organism>
<dbReference type="GO" id="GO:0046872">
    <property type="term" value="F:metal ion binding"/>
    <property type="evidence" value="ECO:0007669"/>
    <property type="project" value="UniProtKB-KW"/>
</dbReference>
<dbReference type="GO" id="GO:0005524">
    <property type="term" value="F:ATP binding"/>
    <property type="evidence" value="ECO:0007669"/>
    <property type="project" value="UniProtKB-KW"/>
</dbReference>
<feature type="binding site" evidence="4">
    <location>
        <begin position="129"/>
        <end position="137"/>
    </location>
    <ligand>
        <name>ATP</name>
        <dbReference type="ChEBI" id="CHEBI:30616"/>
    </ligand>
</feature>
<dbReference type="GO" id="GO:0009396">
    <property type="term" value="P:folic acid-containing compound biosynthetic process"/>
    <property type="evidence" value="ECO:0007669"/>
    <property type="project" value="TreeGrafter"/>
</dbReference>
<dbReference type="InterPro" id="IPR024185">
    <property type="entry name" value="FTHF_cligase-like_sf"/>
</dbReference>
<keyword evidence="5" id="KW-0460">Magnesium</keyword>
<feature type="binding site" evidence="4">
    <location>
        <begin position="7"/>
        <end position="11"/>
    </location>
    <ligand>
        <name>ATP</name>
        <dbReference type="ChEBI" id="CHEBI:30616"/>
    </ligand>
</feature>
<evidence type="ECO:0000256" key="3">
    <source>
        <dbReference type="ARBA" id="ARBA00022840"/>
    </source>
</evidence>
<keyword evidence="2 4" id="KW-0547">Nucleotide-binding</keyword>
<dbReference type="GO" id="GO:0035999">
    <property type="term" value="P:tetrahydrofolate interconversion"/>
    <property type="evidence" value="ECO:0007669"/>
    <property type="project" value="TreeGrafter"/>
</dbReference>
<evidence type="ECO:0000256" key="2">
    <source>
        <dbReference type="ARBA" id="ARBA00022741"/>
    </source>
</evidence>
<comment type="similarity">
    <text evidence="1 5">Belongs to the 5-formyltetrahydrofolate cyclo-ligase family.</text>
</comment>
<dbReference type="PIRSF" id="PIRSF006806">
    <property type="entry name" value="FTHF_cligase"/>
    <property type="match status" value="1"/>
</dbReference>
<reference evidence="6 7" key="1">
    <citation type="submission" date="2016-10" db="EMBL/GenBank/DDBJ databases">
        <authorList>
            <person name="de Groot N.N."/>
        </authorList>
    </citation>
    <scope>NUCLEOTIDE SEQUENCE [LARGE SCALE GENOMIC DNA]</scope>
    <source>
        <strain evidence="6 7">DSM 2698</strain>
    </source>
</reference>
<sequence>MDVSSAKAKLRTQALLRRAALGESERRLRSAHAVRHIEKLLRPGETVALFWPIRDEIDPRPLLPLIAAQGGTAALPAIVENRLVFRHFLDEEGLEAGTFGTRHPSPHHGEATPDLIVAPLAAFDRAGGRIGYGRGYYDTAVAELRAREHAPRLVGLAFSCQEVDIVPMEDHDIPLPLIATEDELIDTTAKPTEAL</sequence>
<dbReference type="EMBL" id="FMVW01000009">
    <property type="protein sequence ID" value="SCZ44283.1"/>
    <property type="molecule type" value="Genomic_DNA"/>
</dbReference>
<dbReference type="SUPFAM" id="SSF100950">
    <property type="entry name" value="NagB/RpiA/CoA transferase-like"/>
    <property type="match status" value="1"/>
</dbReference>
<gene>
    <name evidence="6" type="ORF">SAMN03080610_03166</name>
</gene>
<dbReference type="STRING" id="1120955.SAMN03080610_03166"/>
<protein>
    <recommendedName>
        <fullName evidence="5">5-formyltetrahydrofolate cyclo-ligase</fullName>
        <ecNumber evidence="5">6.3.3.2</ecNumber>
    </recommendedName>
</protein>
<dbReference type="InterPro" id="IPR037171">
    <property type="entry name" value="NagB/RpiA_transferase-like"/>
</dbReference>
<dbReference type="GO" id="GO:0030272">
    <property type="term" value="F:5-formyltetrahydrofolate cyclo-ligase activity"/>
    <property type="evidence" value="ECO:0007669"/>
    <property type="project" value="UniProtKB-EC"/>
</dbReference>
<dbReference type="NCBIfam" id="TIGR02727">
    <property type="entry name" value="MTHFS_bact"/>
    <property type="match status" value="1"/>
</dbReference>
<dbReference type="PANTHER" id="PTHR23407">
    <property type="entry name" value="ATPASE INHIBITOR/5-FORMYLTETRAHYDROFOLATE CYCLO-LIGASE"/>
    <property type="match status" value="1"/>
</dbReference>
<evidence type="ECO:0000313" key="7">
    <source>
        <dbReference type="Proteomes" id="UP000199347"/>
    </source>
</evidence>
<dbReference type="Pfam" id="PF01812">
    <property type="entry name" value="5-FTHF_cyc-lig"/>
    <property type="match status" value="1"/>
</dbReference>